<dbReference type="EMBL" id="KQ981779">
    <property type="protein sequence ID" value="KYN35806.1"/>
    <property type="molecule type" value="Genomic_DNA"/>
</dbReference>
<evidence type="ECO:0000313" key="2">
    <source>
        <dbReference type="Proteomes" id="UP000078541"/>
    </source>
</evidence>
<dbReference type="AlphaFoldDB" id="A0A151JUV4"/>
<reference evidence="1 2" key="1">
    <citation type="submission" date="2016-03" db="EMBL/GenBank/DDBJ databases">
        <title>Trachymyrmex septentrionalis WGS genome.</title>
        <authorList>
            <person name="Nygaard S."/>
            <person name="Hu H."/>
            <person name="Boomsma J."/>
            <person name="Zhang G."/>
        </authorList>
    </citation>
    <scope>NUCLEOTIDE SEQUENCE [LARGE SCALE GENOMIC DNA]</scope>
    <source>
        <strain evidence="1">Tsep2-gDNA-1</strain>
        <tissue evidence="1">Whole body</tissue>
    </source>
</reference>
<sequence length="191" mass="22020">MFFPHNSRFLHEILQHSDLCALLISWKEGKYISNSTYKSLLCNDGILPKAYALPKIHKQDCSFRIIVSSILMSLDVVSLFTNDPIDYAMDCIKNHWRFISKDCCLPVEEFIKAVQFVLDYTFFVFDSVICKQNNILMAAPDSSVGSEVLDIFNSQHPRLQFTVEVGDDRLNFLNVIEIMSEKTQMRPPPKM</sequence>
<name>A0A151JUV4_9HYME</name>
<dbReference type="PANTHER" id="PTHR21301:SF10">
    <property type="entry name" value="REVERSE TRANSCRIPTASE DOMAIN-CONTAINING PROTEIN"/>
    <property type="match status" value="1"/>
</dbReference>
<dbReference type="Proteomes" id="UP000078541">
    <property type="component" value="Unassembled WGS sequence"/>
</dbReference>
<evidence type="ECO:0000313" key="1">
    <source>
        <dbReference type="EMBL" id="KYN35806.1"/>
    </source>
</evidence>
<accession>A0A151JUV4</accession>
<dbReference type="STRING" id="34720.A0A151JUV4"/>
<proteinExistence type="predicted"/>
<organism evidence="1 2">
    <name type="scientific">Trachymyrmex septentrionalis</name>
    <dbReference type="NCBI Taxonomy" id="34720"/>
    <lineage>
        <taxon>Eukaryota</taxon>
        <taxon>Metazoa</taxon>
        <taxon>Ecdysozoa</taxon>
        <taxon>Arthropoda</taxon>
        <taxon>Hexapoda</taxon>
        <taxon>Insecta</taxon>
        <taxon>Pterygota</taxon>
        <taxon>Neoptera</taxon>
        <taxon>Endopterygota</taxon>
        <taxon>Hymenoptera</taxon>
        <taxon>Apocrita</taxon>
        <taxon>Aculeata</taxon>
        <taxon>Formicoidea</taxon>
        <taxon>Formicidae</taxon>
        <taxon>Myrmicinae</taxon>
        <taxon>Trachymyrmex</taxon>
    </lineage>
</organism>
<keyword evidence="2" id="KW-1185">Reference proteome</keyword>
<protein>
    <submittedName>
        <fullName evidence="1">Uncharacterized protein</fullName>
    </submittedName>
</protein>
<gene>
    <name evidence="1" type="ORF">ALC56_09850</name>
</gene>
<dbReference type="PANTHER" id="PTHR21301">
    <property type="entry name" value="REVERSE TRANSCRIPTASE"/>
    <property type="match status" value="1"/>
</dbReference>